<dbReference type="InterPro" id="IPR011041">
    <property type="entry name" value="Quinoprot_gluc/sorb_DH_b-prop"/>
</dbReference>
<dbReference type="PANTHER" id="PTHR19328:SF75">
    <property type="entry name" value="ALDOSE SUGAR DEHYDROGENASE YLII"/>
    <property type="match status" value="1"/>
</dbReference>
<dbReference type="InterPro" id="IPR011042">
    <property type="entry name" value="6-blade_b-propeller_TolB-like"/>
</dbReference>
<accession>A0ABY5GJ95</accession>
<reference evidence="2" key="1">
    <citation type="submission" date="2022-07" db="EMBL/GenBank/DDBJ databases">
        <title>Genome sequencing of Photobacterium atrarenae GJH2-4.</title>
        <authorList>
            <person name="Park S.-J."/>
        </authorList>
    </citation>
    <scope>NUCLEOTIDE SEQUENCE</scope>
    <source>
        <strain evidence="2">GJH2-4</strain>
    </source>
</reference>
<dbReference type="Pfam" id="PF07995">
    <property type="entry name" value="GSDH"/>
    <property type="match status" value="1"/>
</dbReference>
<dbReference type="SUPFAM" id="SSF50952">
    <property type="entry name" value="Soluble quinoprotein glucose dehydrogenase"/>
    <property type="match status" value="1"/>
</dbReference>
<name>A0ABY5GJ95_9GAMM</name>
<evidence type="ECO:0000313" key="3">
    <source>
        <dbReference type="Proteomes" id="UP001057998"/>
    </source>
</evidence>
<dbReference type="RefSeq" id="WP_255390098.1">
    <property type="nucleotide sequence ID" value="NZ_CP101508.1"/>
</dbReference>
<dbReference type="PANTHER" id="PTHR19328">
    <property type="entry name" value="HEDGEHOG-INTERACTING PROTEIN"/>
    <property type="match status" value="1"/>
</dbReference>
<evidence type="ECO:0000313" key="2">
    <source>
        <dbReference type="EMBL" id="UTV28779.1"/>
    </source>
</evidence>
<dbReference type="InterPro" id="IPR012938">
    <property type="entry name" value="Glc/Sorbosone_DH"/>
</dbReference>
<organism evidence="2 3">
    <name type="scientific">Photobacterium atrarenae</name>
    <dbReference type="NCBI Taxonomy" id="865757"/>
    <lineage>
        <taxon>Bacteria</taxon>
        <taxon>Pseudomonadati</taxon>
        <taxon>Pseudomonadota</taxon>
        <taxon>Gammaproteobacteria</taxon>
        <taxon>Vibrionales</taxon>
        <taxon>Vibrionaceae</taxon>
        <taxon>Photobacterium</taxon>
    </lineage>
</organism>
<protein>
    <submittedName>
        <fullName evidence="2">PQQ-dependent sugar dehydrogenase</fullName>
    </submittedName>
</protein>
<gene>
    <name evidence="2" type="ORF">NNL38_05910</name>
</gene>
<dbReference type="EMBL" id="CP101508">
    <property type="protein sequence ID" value="UTV28779.1"/>
    <property type="molecule type" value="Genomic_DNA"/>
</dbReference>
<proteinExistence type="predicted"/>
<keyword evidence="3" id="KW-1185">Reference proteome</keyword>
<feature type="domain" description="Glucose/Sorbosone dehydrogenase" evidence="1">
    <location>
        <begin position="71"/>
        <end position="403"/>
    </location>
</feature>
<dbReference type="Proteomes" id="UP001057998">
    <property type="component" value="Chromosome 1"/>
</dbReference>
<evidence type="ECO:0000259" key="1">
    <source>
        <dbReference type="Pfam" id="PF07995"/>
    </source>
</evidence>
<dbReference type="Gene3D" id="2.120.10.30">
    <property type="entry name" value="TolB, C-terminal domain"/>
    <property type="match status" value="1"/>
</dbReference>
<sequence length="408" mass="44934">MKTNRMRTWLLSSIAPWRRSRASALRGSKANAIVCFILLLIPLQGFAAPILRGVSEGQHWEITKITDGLGSPWGMTWIAPEQLIITQRPGTALKLDLNTGKQARISGLPKVAYRGQGGLLDVAISPDSLLIGNQLIGSEPWLYFTYSKPTQDGAVTTLARARLTQNNLTNWQDLLVTTSATGTSRHFGSRIAFDQQGHVFFSVGDRGERPNGQDLTTHAGSIIRLNLDGSVPGSNPFVNQTTARPEIWSYGHRNPQGMAYDPAHQRLWSIEHGPRGGDEINLILKGRNYGWPVTSHGKEYWGPLDVGEAEEKPGIESPRTVYVPSIAPGSLLLYTGEAFPKWRGNLFAGALKLQHLNRISVSDDGKTREVERLVGALNERIRALLQSPEGWIYFATDSGNLYRLAPAK</sequence>